<dbReference type="OrthoDB" id="308481at2"/>
<evidence type="ECO:0000313" key="3">
    <source>
        <dbReference type="Proteomes" id="UP000323176"/>
    </source>
</evidence>
<reference evidence="2 3" key="1">
    <citation type="journal article" date="1992" name="Lakartidningen">
        <title>[Penicillin V and not amoxicillin is the first choice preparation in acute otitis].</title>
        <authorList>
            <person name="Kamme C."/>
            <person name="Lundgren K."/>
            <person name="Prellner K."/>
        </authorList>
    </citation>
    <scope>NUCLEOTIDE SEQUENCE [LARGE SCALE GENOMIC DNA]</scope>
    <source>
        <strain evidence="2 3">PC5538III-hc</strain>
    </source>
</reference>
<evidence type="ECO:0000256" key="1">
    <source>
        <dbReference type="SAM" id="SignalP"/>
    </source>
</evidence>
<dbReference type="AlphaFoldDB" id="A0A5C8F4J0"/>
<name>A0A5C8F4J0_BRAPL</name>
<protein>
    <submittedName>
        <fullName evidence="2">Uncharacterized protein</fullName>
    </submittedName>
</protein>
<feature type="chain" id="PRO_5023147603" evidence="1">
    <location>
        <begin position="20"/>
        <end position="337"/>
    </location>
</feature>
<organism evidence="2 3">
    <name type="scientific">Brachyspira pilosicoli</name>
    <name type="common">Serpulina pilosicoli</name>
    <dbReference type="NCBI Taxonomy" id="52584"/>
    <lineage>
        <taxon>Bacteria</taxon>
        <taxon>Pseudomonadati</taxon>
        <taxon>Spirochaetota</taxon>
        <taxon>Spirochaetia</taxon>
        <taxon>Brachyspirales</taxon>
        <taxon>Brachyspiraceae</taxon>
        <taxon>Brachyspira</taxon>
    </lineage>
</organism>
<sequence>MRLKFFFLIFLFLSLSLYSQNNEVMDSHTKEVKSKWTFNPFRVYDTDKYLYGWLDPYVYNSKYWIGDIFNIEEMYSNPNYNFNNMAFFHQPTLASEIYPIAFNYKDKHRFRIGVGYLTQFFLSIYKPNSSVFYGESLFYGTYMQVELYFDYIYNDTLRFRFTPIRHICTHIGGDILGDDKLYDRNTEEFRDSSMELMHFSLYYKYGYFSFYGGFSFAMTGFNESNFINLFSLHYGTDFRYPLWGEISLITGIYLGLNYDRINTVERTANPDGYKIINSYNKLYPSIALGIGVEIYRFTIGLKYEYMRSRQLYAYRSMENKLGVEVTLFFLRCLNILN</sequence>
<evidence type="ECO:0000313" key="2">
    <source>
        <dbReference type="EMBL" id="TXJ44956.1"/>
    </source>
</evidence>
<dbReference type="EMBL" id="SAXY01000020">
    <property type="protein sequence ID" value="TXJ44956.1"/>
    <property type="molecule type" value="Genomic_DNA"/>
</dbReference>
<keyword evidence="1" id="KW-0732">Signal</keyword>
<feature type="signal peptide" evidence="1">
    <location>
        <begin position="1"/>
        <end position="19"/>
    </location>
</feature>
<dbReference type="Proteomes" id="UP000323176">
    <property type="component" value="Unassembled WGS sequence"/>
</dbReference>
<accession>A0A5C8F4J0</accession>
<gene>
    <name evidence="2" type="ORF">EPJ72_03165</name>
</gene>
<comment type="caution">
    <text evidence="2">The sequence shown here is derived from an EMBL/GenBank/DDBJ whole genome shotgun (WGS) entry which is preliminary data.</text>
</comment>
<proteinExistence type="predicted"/>